<keyword evidence="3 6" id="KW-0812">Transmembrane</keyword>
<protein>
    <submittedName>
        <fullName evidence="7">Uncharacterized amino acid permease, GabP family</fullName>
    </submittedName>
</protein>
<evidence type="ECO:0000256" key="1">
    <source>
        <dbReference type="ARBA" id="ARBA00004651"/>
    </source>
</evidence>
<feature type="transmembrane region" description="Helical" evidence="6">
    <location>
        <begin position="122"/>
        <end position="144"/>
    </location>
</feature>
<feature type="transmembrane region" description="Helical" evidence="6">
    <location>
        <begin position="12"/>
        <end position="35"/>
    </location>
</feature>
<sequence length="449" mass="48161">MKHPQKRKIGFIEAFSIGVGGMVGGGIFAVLGLTISLSHGAAPISFAIAGLIALITVYSYVKLSLTYPSEGGTIEFIVQGIGNGLPAALVNNLLLISYVIMLALYAYAFGSYGSALIMGSDIAWLHKILSAGVIILFAFINLIGSFMTGKIEDIMVFIKLVILIVFAGVGFLTIHVSRIDPASWANTTSILTGGLMIFLAYEGFELIANTAKDIKDPHKNLPRAFYSAVIFVILLYICVATVAVGNVSLSEAISAKDYVLAVAAKPFFGKSGFVVIAIAAMLSTASAINATLYGGGRVGYLVAKLGELPRMFDERIKQGYEGVIIIALLSILFATTFDLENISIAGSAGFLIIFALVNLSNFKLYKKTNSNRIIPGIGFLLCTTSTVVLIGYNVIHNPRALVSSALVIGIVAIFSFIYYKMRNTNIAKYIDKDLEDIFSHRTRKLPSSK</sequence>
<feature type="transmembrane region" description="Helical" evidence="6">
    <location>
        <begin position="319"/>
        <end position="336"/>
    </location>
</feature>
<evidence type="ECO:0000256" key="6">
    <source>
        <dbReference type="SAM" id="Phobius"/>
    </source>
</evidence>
<organism evidence="7">
    <name type="scientific">hydrothermal vent metagenome</name>
    <dbReference type="NCBI Taxonomy" id="652676"/>
    <lineage>
        <taxon>unclassified sequences</taxon>
        <taxon>metagenomes</taxon>
        <taxon>ecological metagenomes</taxon>
    </lineage>
</organism>
<dbReference type="InterPro" id="IPR050367">
    <property type="entry name" value="APC_superfamily"/>
</dbReference>
<feature type="transmembrane region" description="Helical" evidence="6">
    <location>
        <begin position="401"/>
        <end position="419"/>
    </location>
</feature>
<dbReference type="AlphaFoldDB" id="A0A3B0V0J4"/>
<dbReference type="PIRSF" id="PIRSF006060">
    <property type="entry name" value="AA_transporter"/>
    <property type="match status" value="1"/>
</dbReference>
<evidence type="ECO:0000313" key="7">
    <source>
        <dbReference type="EMBL" id="VAW32282.1"/>
    </source>
</evidence>
<feature type="transmembrane region" description="Helical" evidence="6">
    <location>
        <begin position="373"/>
        <end position="395"/>
    </location>
</feature>
<comment type="subcellular location">
    <subcellularLocation>
        <location evidence="1">Cell membrane</location>
        <topology evidence="1">Multi-pass membrane protein</topology>
    </subcellularLocation>
</comment>
<name>A0A3B0V0J4_9ZZZZ</name>
<keyword evidence="4 6" id="KW-1133">Transmembrane helix</keyword>
<evidence type="ECO:0000256" key="3">
    <source>
        <dbReference type="ARBA" id="ARBA00022692"/>
    </source>
</evidence>
<dbReference type="Gene3D" id="1.20.1740.10">
    <property type="entry name" value="Amino acid/polyamine transporter I"/>
    <property type="match status" value="1"/>
</dbReference>
<keyword evidence="2" id="KW-1003">Cell membrane</keyword>
<feature type="transmembrane region" description="Helical" evidence="6">
    <location>
        <begin position="342"/>
        <end position="361"/>
    </location>
</feature>
<feature type="transmembrane region" description="Helical" evidence="6">
    <location>
        <begin position="41"/>
        <end position="61"/>
    </location>
</feature>
<dbReference type="GO" id="GO:0022857">
    <property type="term" value="F:transmembrane transporter activity"/>
    <property type="evidence" value="ECO:0007669"/>
    <property type="project" value="InterPro"/>
</dbReference>
<dbReference type="PANTHER" id="PTHR42770">
    <property type="entry name" value="AMINO ACID TRANSPORTER-RELATED"/>
    <property type="match status" value="1"/>
</dbReference>
<feature type="transmembrane region" description="Helical" evidence="6">
    <location>
        <begin position="267"/>
        <end position="288"/>
    </location>
</feature>
<evidence type="ECO:0000256" key="5">
    <source>
        <dbReference type="ARBA" id="ARBA00023136"/>
    </source>
</evidence>
<accession>A0A3B0V0J4</accession>
<feature type="transmembrane region" description="Helical" evidence="6">
    <location>
        <begin position="225"/>
        <end position="247"/>
    </location>
</feature>
<proteinExistence type="predicted"/>
<evidence type="ECO:0000256" key="2">
    <source>
        <dbReference type="ARBA" id="ARBA00022475"/>
    </source>
</evidence>
<keyword evidence="5 6" id="KW-0472">Membrane</keyword>
<evidence type="ECO:0000256" key="4">
    <source>
        <dbReference type="ARBA" id="ARBA00022989"/>
    </source>
</evidence>
<dbReference type="Pfam" id="PF13520">
    <property type="entry name" value="AA_permease_2"/>
    <property type="match status" value="1"/>
</dbReference>
<dbReference type="GO" id="GO:0005886">
    <property type="term" value="C:plasma membrane"/>
    <property type="evidence" value="ECO:0007669"/>
    <property type="project" value="UniProtKB-SubCell"/>
</dbReference>
<feature type="transmembrane region" description="Helical" evidence="6">
    <location>
        <begin position="89"/>
        <end position="110"/>
    </location>
</feature>
<dbReference type="InterPro" id="IPR002293">
    <property type="entry name" value="AA/rel_permease1"/>
</dbReference>
<gene>
    <name evidence="7" type="ORF">MNBD_CPR01-600</name>
</gene>
<feature type="transmembrane region" description="Helical" evidence="6">
    <location>
        <begin position="182"/>
        <end position="204"/>
    </location>
</feature>
<feature type="transmembrane region" description="Helical" evidence="6">
    <location>
        <begin position="156"/>
        <end position="176"/>
    </location>
</feature>
<dbReference type="PANTHER" id="PTHR42770:SF11">
    <property type="entry name" value="INNER MEMBRANE TRANSPORT PROTEIN YBAT"/>
    <property type="match status" value="1"/>
</dbReference>
<reference evidence="7" key="1">
    <citation type="submission" date="2018-06" db="EMBL/GenBank/DDBJ databases">
        <authorList>
            <person name="Zhirakovskaya E."/>
        </authorList>
    </citation>
    <scope>NUCLEOTIDE SEQUENCE</scope>
</reference>
<dbReference type="EMBL" id="UOEV01000033">
    <property type="protein sequence ID" value="VAW32282.1"/>
    <property type="molecule type" value="Genomic_DNA"/>
</dbReference>